<dbReference type="STRING" id="1293439.WH87_16725"/>
<dbReference type="InterPro" id="IPR051313">
    <property type="entry name" value="Bact_iron-sidero_bind"/>
</dbReference>
<keyword evidence="9" id="KW-1185">Reference proteome</keyword>
<reference evidence="8 9" key="1">
    <citation type="submission" date="2015-03" db="EMBL/GenBank/DDBJ databases">
        <authorList>
            <person name="Lepp D."/>
            <person name="Hassan Y.I."/>
            <person name="Li X.-Z."/>
            <person name="Zhou T."/>
        </authorList>
    </citation>
    <scope>NUCLEOTIDE SEQUENCE [LARGE SCALE GENOMIC DNA]</scope>
    <source>
        <strain evidence="8 9">E84</strain>
    </source>
</reference>
<feature type="signal peptide" evidence="6">
    <location>
        <begin position="1"/>
        <end position="31"/>
    </location>
</feature>
<keyword evidence="5 6" id="KW-0732">Signal</keyword>
<dbReference type="RefSeq" id="WP_046138994.1">
    <property type="nucleotide sequence ID" value="NZ_LANJ01000046.1"/>
</dbReference>
<evidence type="ECO:0000313" key="9">
    <source>
        <dbReference type="Proteomes" id="UP000033411"/>
    </source>
</evidence>
<proteinExistence type="inferred from homology"/>
<comment type="caution">
    <text evidence="8">The sequence shown here is derived from an EMBL/GenBank/DDBJ whole genome shotgun (WGS) entry which is preliminary data.</text>
</comment>
<gene>
    <name evidence="8" type="ORF">WH87_16725</name>
</gene>
<feature type="chain" id="PRO_5002494286" description="Fe/B12 periplasmic-binding domain-containing protein" evidence="6">
    <location>
        <begin position="32"/>
        <end position="303"/>
    </location>
</feature>
<evidence type="ECO:0000256" key="4">
    <source>
        <dbReference type="ARBA" id="ARBA00022496"/>
    </source>
</evidence>
<dbReference type="OrthoDB" id="9793175at2"/>
<keyword evidence="4" id="KW-0406">Ion transport</keyword>
<evidence type="ECO:0000259" key="7">
    <source>
        <dbReference type="PROSITE" id="PS50983"/>
    </source>
</evidence>
<keyword evidence="4" id="KW-0410">Iron transport</keyword>
<dbReference type="Gene3D" id="3.40.50.1980">
    <property type="entry name" value="Nitrogenase molybdenum iron protein domain"/>
    <property type="match status" value="2"/>
</dbReference>
<evidence type="ECO:0000313" key="8">
    <source>
        <dbReference type="EMBL" id="KKC35246.1"/>
    </source>
</evidence>
<comment type="subcellular location">
    <subcellularLocation>
        <location evidence="1">Cell envelope</location>
    </subcellularLocation>
</comment>
<comment type="similarity">
    <text evidence="2">Belongs to the bacterial solute-binding protein 8 family.</text>
</comment>
<dbReference type="PROSITE" id="PS51318">
    <property type="entry name" value="TAT"/>
    <property type="match status" value="1"/>
</dbReference>
<dbReference type="InterPro" id="IPR006311">
    <property type="entry name" value="TAT_signal"/>
</dbReference>
<dbReference type="InterPro" id="IPR002491">
    <property type="entry name" value="ABC_transptr_periplasmic_BD"/>
</dbReference>
<accession>A0A0F5Q3P6</accession>
<evidence type="ECO:0000256" key="6">
    <source>
        <dbReference type="SAM" id="SignalP"/>
    </source>
</evidence>
<feature type="domain" description="Fe/B12 periplasmic-binding" evidence="7">
    <location>
        <begin position="53"/>
        <end position="303"/>
    </location>
</feature>
<dbReference type="AlphaFoldDB" id="A0A0F5Q3P6"/>
<dbReference type="SUPFAM" id="SSF53807">
    <property type="entry name" value="Helical backbone' metal receptor"/>
    <property type="match status" value="1"/>
</dbReference>
<dbReference type="Proteomes" id="UP000033411">
    <property type="component" value="Unassembled WGS sequence"/>
</dbReference>
<evidence type="ECO:0000256" key="1">
    <source>
        <dbReference type="ARBA" id="ARBA00004196"/>
    </source>
</evidence>
<dbReference type="PANTHER" id="PTHR30532:SF1">
    <property type="entry name" value="IRON(3+)-HYDROXAMATE-BINDING PROTEIN FHUD"/>
    <property type="match status" value="1"/>
</dbReference>
<dbReference type="PATRIC" id="fig|1293439.3.peg.3412"/>
<name>A0A0F5Q3P6_9HYPH</name>
<dbReference type="PANTHER" id="PTHR30532">
    <property type="entry name" value="IRON III DICITRATE-BINDING PERIPLASMIC PROTEIN"/>
    <property type="match status" value="1"/>
</dbReference>
<keyword evidence="3" id="KW-0813">Transport</keyword>
<evidence type="ECO:0000256" key="2">
    <source>
        <dbReference type="ARBA" id="ARBA00008814"/>
    </source>
</evidence>
<dbReference type="Pfam" id="PF01497">
    <property type="entry name" value="Peripla_BP_2"/>
    <property type="match status" value="1"/>
</dbReference>
<protein>
    <recommendedName>
        <fullName evidence="7">Fe/B12 periplasmic-binding domain-containing protein</fullName>
    </recommendedName>
</protein>
<organism evidence="8 9">
    <name type="scientific">Devosia epidermidihirudinis</name>
    <dbReference type="NCBI Taxonomy" id="1293439"/>
    <lineage>
        <taxon>Bacteria</taxon>
        <taxon>Pseudomonadati</taxon>
        <taxon>Pseudomonadota</taxon>
        <taxon>Alphaproteobacteria</taxon>
        <taxon>Hyphomicrobiales</taxon>
        <taxon>Devosiaceae</taxon>
        <taxon>Devosia</taxon>
    </lineage>
</organism>
<evidence type="ECO:0000256" key="3">
    <source>
        <dbReference type="ARBA" id="ARBA00022448"/>
    </source>
</evidence>
<keyword evidence="4" id="KW-0408">Iron</keyword>
<sequence length="303" mass="32488">MTSSFKLSRRAFGAGTAGLALAGLLPKAAFAQETRSVTTVLGTYDIPANPQRVIAIDSRLDLEPAVALGLNVVGHAYWKPEPWVPAQDSWVFVGEAPVLEQVLALDPDLIICTDVGDHNSEYWPIAKLKDIAPLLPPAYAQPWKSIVAELGAWTGREGQADAIIAEYDALIADIKTRRAELIATKKIAVVQPWTDGTVYLQAELSLLQPQIMADLGSITPPPVEGNIISAENFGTYFGDVDAILYVNHGEGVVEQISADPIWNRVPAVAAGKTLAPVGNTNFGGVYTAMQIAKFLDELYGKLA</sequence>
<dbReference type="GO" id="GO:0030288">
    <property type="term" value="C:outer membrane-bounded periplasmic space"/>
    <property type="evidence" value="ECO:0007669"/>
    <property type="project" value="TreeGrafter"/>
</dbReference>
<evidence type="ECO:0000256" key="5">
    <source>
        <dbReference type="ARBA" id="ARBA00022729"/>
    </source>
</evidence>
<dbReference type="PROSITE" id="PS50983">
    <property type="entry name" value="FE_B12_PBP"/>
    <property type="match status" value="1"/>
</dbReference>
<dbReference type="EMBL" id="LANJ01000046">
    <property type="protein sequence ID" value="KKC35246.1"/>
    <property type="molecule type" value="Genomic_DNA"/>
</dbReference>
<dbReference type="GO" id="GO:1901678">
    <property type="term" value="P:iron coordination entity transport"/>
    <property type="evidence" value="ECO:0007669"/>
    <property type="project" value="UniProtKB-ARBA"/>
</dbReference>